<reference evidence="13 14" key="1">
    <citation type="submission" date="2020-12" db="EMBL/GenBank/DDBJ databases">
        <title>Sulforoseuscoccus oceanibium gen. nov., sp. nov., a representative of the phylum Verrucomicrobia with special cytoplasmic membrane, and proposal of Sulforoseuscoccusaceae fam. nov.</title>
        <authorList>
            <person name="Xi F."/>
        </authorList>
    </citation>
    <scope>NUCLEOTIDE SEQUENCE [LARGE SCALE GENOMIC DNA]</scope>
    <source>
        <strain evidence="13 14">T37</strain>
    </source>
</reference>
<keyword evidence="4 10" id="KW-0436">Ligase</keyword>
<dbReference type="EMBL" id="CP066776">
    <property type="protein sequence ID" value="QQL44549.1"/>
    <property type="molecule type" value="Genomic_DNA"/>
</dbReference>
<keyword evidence="7 10" id="KW-0648">Protein biosynthesis</keyword>
<dbReference type="InterPro" id="IPR015413">
    <property type="entry name" value="Methionyl/Leucyl_tRNA_Synth"/>
</dbReference>
<gene>
    <name evidence="13" type="ORF">G3M56_011755</name>
</gene>
<dbReference type="Pfam" id="PF19303">
    <property type="entry name" value="Anticodon_3"/>
    <property type="match status" value="1"/>
</dbReference>
<keyword evidence="5 10" id="KW-0547">Nucleotide-binding</keyword>
<organism evidence="13 14">
    <name type="scientific">Sulfuriroseicoccus oceanibius</name>
    <dbReference type="NCBI Taxonomy" id="2707525"/>
    <lineage>
        <taxon>Bacteria</taxon>
        <taxon>Pseudomonadati</taxon>
        <taxon>Verrucomicrobiota</taxon>
        <taxon>Verrucomicrobiia</taxon>
        <taxon>Verrucomicrobiales</taxon>
        <taxon>Verrucomicrobiaceae</taxon>
        <taxon>Sulfuriroseicoccus</taxon>
    </lineage>
</organism>
<evidence type="ECO:0000313" key="14">
    <source>
        <dbReference type="Proteomes" id="UP000475117"/>
    </source>
</evidence>
<proteinExistence type="inferred from homology"/>
<dbReference type="GO" id="GO:0005524">
    <property type="term" value="F:ATP binding"/>
    <property type="evidence" value="ECO:0007669"/>
    <property type="project" value="UniProtKB-KW"/>
</dbReference>
<dbReference type="EC" id="6.1.1.10" evidence="2"/>
<dbReference type="InterPro" id="IPR023457">
    <property type="entry name" value="Met-tRNA_synth_2"/>
</dbReference>
<evidence type="ECO:0000256" key="7">
    <source>
        <dbReference type="ARBA" id="ARBA00022917"/>
    </source>
</evidence>
<dbReference type="Gene3D" id="2.170.220.10">
    <property type="match status" value="1"/>
</dbReference>
<keyword evidence="8 10" id="KW-0030">Aminoacyl-tRNA synthetase</keyword>
<dbReference type="PANTHER" id="PTHR43326">
    <property type="entry name" value="METHIONYL-TRNA SYNTHETASE"/>
    <property type="match status" value="1"/>
</dbReference>
<dbReference type="PRINTS" id="PR01041">
    <property type="entry name" value="TRNASYNTHMET"/>
</dbReference>
<dbReference type="GO" id="GO:0004825">
    <property type="term" value="F:methionine-tRNA ligase activity"/>
    <property type="evidence" value="ECO:0007669"/>
    <property type="project" value="UniProtKB-EC"/>
</dbReference>
<protein>
    <recommendedName>
        <fullName evidence="3">Methionine--tRNA ligase</fullName>
        <ecNumber evidence="2">6.1.1.10</ecNumber>
    </recommendedName>
    <alternativeName>
        <fullName evidence="9">Methionyl-tRNA synthetase</fullName>
    </alternativeName>
</protein>
<evidence type="ECO:0000256" key="1">
    <source>
        <dbReference type="ARBA" id="ARBA00003314"/>
    </source>
</evidence>
<evidence type="ECO:0000256" key="3">
    <source>
        <dbReference type="ARBA" id="ARBA00018753"/>
    </source>
</evidence>
<accession>A0A6B3L2W3</accession>
<evidence type="ECO:0000256" key="2">
    <source>
        <dbReference type="ARBA" id="ARBA00012838"/>
    </source>
</evidence>
<dbReference type="Proteomes" id="UP000475117">
    <property type="component" value="Chromosome"/>
</dbReference>
<dbReference type="InterPro" id="IPR033911">
    <property type="entry name" value="MetRS_core"/>
</dbReference>
<dbReference type="GO" id="GO:0006431">
    <property type="term" value="P:methionyl-tRNA aminoacylation"/>
    <property type="evidence" value="ECO:0007669"/>
    <property type="project" value="InterPro"/>
</dbReference>
<name>A0A6B3L2W3_9BACT</name>
<evidence type="ECO:0000256" key="8">
    <source>
        <dbReference type="ARBA" id="ARBA00023146"/>
    </source>
</evidence>
<evidence type="ECO:0000256" key="6">
    <source>
        <dbReference type="ARBA" id="ARBA00022840"/>
    </source>
</evidence>
<dbReference type="NCBIfam" id="TIGR00398">
    <property type="entry name" value="metG"/>
    <property type="match status" value="1"/>
</dbReference>
<comment type="function">
    <text evidence="1">Is required not only for elongation of protein synthesis but also for the initiation of all mRNA translation through initiator tRNA(fMet) aminoacylation.</text>
</comment>
<evidence type="ECO:0000256" key="9">
    <source>
        <dbReference type="ARBA" id="ARBA00030904"/>
    </source>
</evidence>
<evidence type="ECO:0000256" key="4">
    <source>
        <dbReference type="ARBA" id="ARBA00022598"/>
    </source>
</evidence>
<dbReference type="SUPFAM" id="SSF52374">
    <property type="entry name" value="Nucleotidylyl transferase"/>
    <property type="match status" value="1"/>
</dbReference>
<evidence type="ECO:0000313" key="13">
    <source>
        <dbReference type="EMBL" id="QQL44549.1"/>
    </source>
</evidence>
<dbReference type="InterPro" id="IPR014758">
    <property type="entry name" value="Met-tRNA_synth"/>
</dbReference>
<feature type="domain" description="Methionyl/Leucyl tRNA synthetase" evidence="11">
    <location>
        <begin position="150"/>
        <end position="369"/>
    </location>
</feature>
<dbReference type="Gene3D" id="3.40.50.620">
    <property type="entry name" value="HUPs"/>
    <property type="match status" value="1"/>
</dbReference>
<dbReference type="CDD" id="cd07957">
    <property type="entry name" value="Anticodon_Ia_Met"/>
    <property type="match status" value="1"/>
</dbReference>
<dbReference type="InterPro" id="IPR014729">
    <property type="entry name" value="Rossmann-like_a/b/a_fold"/>
</dbReference>
<dbReference type="CDD" id="cd00814">
    <property type="entry name" value="MetRS_core"/>
    <property type="match status" value="1"/>
</dbReference>
<feature type="domain" description="Methionyl-tRNA synthetase anticodon-binding" evidence="12">
    <location>
        <begin position="407"/>
        <end position="520"/>
    </location>
</feature>
<dbReference type="KEGG" id="soa:G3M56_011755"/>
<keyword evidence="14" id="KW-1185">Reference proteome</keyword>
<feature type="domain" description="Methionyl/Leucyl tRNA synthetase" evidence="11">
    <location>
        <begin position="3"/>
        <end position="134"/>
    </location>
</feature>
<dbReference type="PANTHER" id="PTHR43326:SF1">
    <property type="entry name" value="METHIONINE--TRNA LIGASE, MITOCHONDRIAL"/>
    <property type="match status" value="1"/>
</dbReference>
<dbReference type="RefSeq" id="WP_164363746.1">
    <property type="nucleotide sequence ID" value="NZ_CP066776.1"/>
</dbReference>
<dbReference type="InterPro" id="IPR041872">
    <property type="entry name" value="Anticodon_Met"/>
</dbReference>
<dbReference type="AlphaFoldDB" id="A0A6B3L2W3"/>
<evidence type="ECO:0000256" key="5">
    <source>
        <dbReference type="ARBA" id="ARBA00022741"/>
    </source>
</evidence>
<comment type="similarity">
    <text evidence="10">Belongs to the class-I aminoacyl-tRNA synthetase family.</text>
</comment>
<sequence length="524" mass="59592">MRLITTAIDYTNGSPHIGHAYEKVLADVLTRYDRFAGRDVYFLTGVDQHGQKVQQSAEKENVHPATYANRITKGFLKLWETLDVKYDGWAATTDPRHATCVQAILQKLHDDGQLYKKSHQGFYSVRQEQFLTDRDRNEQGEFGPEWGEVQEVEEENWYFKLSDHVEWLRGFVESHPDFVFPEFRRQELLNALEKSEKGGDLCISRPKSRLRWGIELPFDPEFVTYVWFDALTNYISFAGYEAADNAELPKFESLWSSETVHIIGKDILVPPHGIYWPIMLHAIGFSDEQMPKLLVHGWWNIRGEKMSKSLGNVVDPAELAETFGPDGLRYYLVRDIATGADADFSPERIITRFNSDLANDFGNLCNRTLNMVKRYRGGELTADSGYDDEICQALRSTGDSARAGYAEAMDNNLPHLALEHVWKWIVQTNQFAEQSAPWALAKDEDKAAQLDAVLYHMAEVIAEVSLLIAPVMPAAAANLQDQLRLTPEQRSIKLGDLGWGLLPSGHTTGKPKPLFPRLQLEKED</sequence>
<dbReference type="Gene3D" id="1.10.730.10">
    <property type="entry name" value="Isoleucyl-tRNA Synthetase, Domain 1"/>
    <property type="match status" value="1"/>
</dbReference>
<dbReference type="Pfam" id="PF09334">
    <property type="entry name" value="tRNA-synt_1g"/>
    <property type="match status" value="2"/>
</dbReference>
<evidence type="ECO:0000259" key="12">
    <source>
        <dbReference type="Pfam" id="PF19303"/>
    </source>
</evidence>
<evidence type="ECO:0000256" key="10">
    <source>
        <dbReference type="RuleBase" id="RU363039"/>
    </source>
</evidence>
<dbReference type="SUPFAM" id="SSF47323">
    <property type="entry name" value="Anticodon-binding domain of a subclass of class I aminoacyl-tRNA synthetases"/>
    <property type="match status" value="1"/>
</dbReference>
<dbReference type="InterPro" id="IPR009080">
    <property type="entry name" value="tRNAsynth_Ia_anticodon-bd"/>
</dbReference>
<evidence type="ECO:0000259" key="11">
    <source>
        <dbReference type="Pfam" id="PF09334"/>
    </source>
</evidence>
<keyword evidence="6 10" id="KW-0067">ATP-binding</keyword>